<evidence type="ECO:0000313" key="1">
    <source>
        <dbReference type="EMBL" id="TXL78197.1"/>
    </source>
</evidence>
<dbReference type="Gene3D" id="3.90.1200.10">
    <property type="match status" value="1"/>
</dbReference>
<comment type="caution">
    <text evidence="1">The sequence shown here is derived from an EMBL/GenBank/DDBJ whole genome shotgun (WGS) entry which is preliminary data.</text>
</comment>
<reference evidence="1 2" key="1">
    <citation type="submission" date="2019-06" db="EMBL/GenBank/DDBJ databases">
        <title>New taxonomy in bacterial strain CC-CFT640, isolated from vineyard.</title>
        <authorList>
            <person name="Lin S.-Y."/>
            <person name="Tsai C.-F."/>
            <person name="Young C.-C."/>
        </authorList>
    </citation>
    <scope>NUCLEOTIDE SEQUENCE [LARGE SCALE GENOMIC DNA]</scope>
    <source>
        <strain evidence="1 2">CC-CFT640</strain>
    </source>
</reference>
<organism evidence="1 2">
    <name type="scientific">Vineibacter terrae</name>
    <dbReference type="NCBI Taxonomy" id="2586908"/>
    <lineage>
        <taxon>Bacteria</taxon>
        <taxon>Pseudomonadati</taxon>
        <taxon>Pseudomonadota</taxon>
        <taxon>Alphaproteobacteria</taxon>
        <taxon>Hyphomicrobiales</taxon>
        <taxon>Vineibacter</taxon>
    </lineage>
</organism>
<name>A0A5C8PQV7_9HYPH</name>
<dbReference type="AlphaFoldDB" id="A0A5C8PQV7"/>
<protein>
    <submittedName>
        <fullName evidence="1">Uncharacterized protein</fullName>
    </submittedName>
</protein>
<gene>
    <name evidence="1" type="ORF">FHP25_08340</name>
</gene>
<dbReference type="EMBL" id="VDUZ01000007">
    <property type="protein sequence ID" value="TXL78197.1"/>
    <property type="molecule type" value="Genomic_DNA"/>
</dbReference>
<accession>A0A5C8PQV7</accession>
<dbReference type="RefSeq" id="WP_147846465.1">
    <property type="nucleotide sequence ID" value="NZ_VDUZ01000007.1"/>
</dbReference>
<proteinExistence type="predicted"/>
<keyword evidence="2" id="KW-1185">Reference proteome</keyword>
<sequence length="115" mass="12965">MPAASRPDSQEEAIGAQALDVGWLAIMAAPLYWHVGWRPHVGIEREALIGLYEEAHGMRVAAVDRFQALACYRIGAIACRNVRLHRTGRRVDALWKQFAPSIETLFSRGRDLVRR</sequence>
<dbReference type="Proteomes" id="UP000321638">
    <property type="component" value="Unassembled WGS sequence"/>
</dbReference>
<evidence type="ECO:0000313" key="2">
    <source>
        <dbReference type="Proteomes" id="UP000321638"/>
    </source>
</evidence>